<keyword evidence="2" id="KW-1185">Reference proteome</keyword>
<gene>
    <name evidence="1" type="ORF">ARMOST_12673</name>
</gene>
<dbReference type="AlphaFoldDB" id="A0A284RKL0"/>
<dbReference type="Proteomes" id="UP000219338">
    <property type="component" value="Unassembled WGS sequence"/>
</dbReference>
<protein>
    <submittedName>
        <fullName evidence="1">Uncharacterized protein</fullName>
    </submittedName>
</protein>
<evidence type="ECO:0000313" key="2">
    <source>
        <dbReference type="Proteomes" id="UP000219338"/>
    </source>
</evidence>
<evidence type="ECO:0000313" key="1">
    <source>
        <dbReference type="EMBL" id="SJL09296.1"/>
    </source>
</evidence>
<dbReference type="OrthoDB" id="3253416at2759"/>
<name>A0A284RKL0_ARMOS</name>
<proteinExistence type="predicted"/>
<organism evidence="1 2">
    <name type="scientific">Armillaria ostoyae</name>
    <name type="common">Armillaria root rot fungus</name>
    <dbReference type="NCBI Taxonomy" id="47428"/>
    <lineage>
        <taxon>Eukaryota</taxon>
        <taxon>Fungi</taxon>
        <taxon>Dikarya</taxon>
        <taxon>Basidiomycota</taxon>
        <taxon>Agaricomycotina</taxon>
        <taxon>Agaricomycetes</taxon>
        <taxon>Agaricomycetidae</taxon>
        <taxon>Agaricales</taxon>
        <taxon>Marasmiineae</taxon>
        <taxon>Physalacriaceae</taxon>
        <taxon>Armillaria</taxon>
    </lineage>
</organism>
<accession>A0A284RKL0</accession>
<dbReference type="EMBL" id="FUEG01000010">
    <property type="protein sequence ID" value="SJL09296.1"/>
    <property type="molecule type" value="Genomic_DNA"/>
</dbReference>
<dbReference type="OMA" id="GMEEHRE"/>
<dbReference type="STRING" id="47428.A0A284RKL0"/>
<reference evidence="2" key="1">
    <citation type="journal article" date="2017" name="Nat. Ecol. Evol.">
        <title>Genome expansion and lineage-specific genetic innovations in the forest pathogenic fungi Armillaria.</title>
        <authorList>
            <person name="Sipos G."/>
            <person name="Prasanna A.N."/>
            <person name="Walter M.C."/>
            <person name="O'Connor E."/>
            <person name="Balint B."/>
            <person name="Krizsan K."/>
            <person name="Kiss B."/>
            <person name="Hess J."/>
            <person name="Varga T."/>
            <person name="Slot J."/>
            <person name="Riley R."/>
            <person name="Boka B."/>
            <person name="Rigling D."/>
            <person name="Barry K."/>
            <person name="Lee J."/>
            <person name="Mihaltcheva S."/>
            <person name="LaButti K."/>
            <person name="Lipzen A."/>
            <person name="Waldron R."/>
            <person name="Moloney N.M."/>
            <person name="Sperisen C."/>
            <person name="Kredics L."/>
            <person name="Vagvoelgyi C."/>
            <person name="Patrignani A."/>
            <person name="Fitzpatrick D."/>
            <person name="Nagy I."/>
            <person name="Doyle S."/>
            <person name="Anderson J.B."/>
            <person name="Grigoriev I.V."/>
            <person name="Gueldener U."/>
            <person name="Muensterkoetter M."/>
            <person name="Nagy L.G."/>
        </authorList>
    </citation>
    <scope>NUCLEOTIDE SEQUENCE [LARGE SCALE GENOMIC DNA]</scope>
    <source>
        <strain evidence="2">C18/9</strain>
    </source>
</reference>
<sequence length="229" mass="24689">MPTCQRVLFSNITNTDTAQSAAVSISPGFSSSPFSIISFLNGEDDPLFPVLPLLLDDPSPSLDAGFNANLNALTNFLETITPLSTTACCFLTSIDSIDCVMGMSSELTSLSMLPQYQQQLSLSKKSKQLNKCTASSPVAHSEDPVASTKACYEISSRHPLANEVSSVAIKKKLASEKREAFTEDLSQGMEEHREKLEAITVKHGKKFEEVLCVAGSASRYKGQQAVSDL</sequence>